<name>A0AAD8W6K3_LOLMU</name>
<dbReference type="EMBL" id="JAUUTY010000004">
    <property type="protein sequence ID" value="KAK1642949.1"/>
    <property type="molecule type" value="Genomic_DNA"/>
</dbReference>
<comment type="caution">
    <text evidence="2">The sequence shown here is derived from an EMBL/GenBank/DDBJ whole genome shotgun (WGS) entry which is preliminary data.</text>
</comment>
<dbReference type="InterPro" id="IPR056690">
    <property type="entry name" value="DUF7788"/>
</dbReference>
<dbReference type="PANTHER" id="PTHR31373">
    <property type="entry name" value="OS06G0652100 PROTEIN"/>
    <property type="match status" value="1"/>
</dbReference>
<dbReference type="InterPro" id="IPR011205">
    <property type="entry name" value="UCP015417_vWA"/>
</dbReference>
<evidence type="ECO:0000259" key="1">
    <source>
        <dbReference type="Pfam" id="PF25043"/>
    </source>
</evidence>
<keyword evidence="3" id="KW-1185">Reference proteome</keyword>
<sequence length="95" mass="10172">MQSSILFTLAFNEHEAIRKKFEAEGFAVPEVVFWNVGTSKASVPVVAAQVGVALVSGYSKNLVRLFLEADGVLTPAAIMADAISGPEYDDLQVLD</sequence>
<reference evidence="2" key="1">
    <citation type="submission" date="2023-07" db="EMBL/GenBank/DDBJ databases">
        <title>A chromosome-level genome assembly of Lolium multiflorum.</title>
        <authorList>
            <person name="Chen Y."/>
            <person name="Copetti D."/>
            <person name="Kolliker R."/>
            <person name="Studer B."/>
        </authorList>
    </citation>
    <scope>NUCLEOTIDE SEQUENCE</scope>
    <source>
        <strain evidence="2">02402/16</strain>
        <tissue evidence="2">Leaf</tissue>
    </source>
</reference>
<evidence type="ECO:0000313" key="3">
    <source>
        <dbReference type="Proteomes" id="UP001231189"/>
    </source>
</evidence>
<dbReference type="Proteomes" id="UP001231189">
    <property type="component" value="Unassembled WGS sequence"/>
</dbReference>
<accession>A0AAD8W6K3</accession>
<protein>
    <recommendedName>
        <fullName evidence="1">DUF7788 domain-containing protein</fullName>
    </recommendedName>
</protein>
<dbReference type="Pfam" id="PF25043">
    <property type="entry name" value="DUF7788"/>
    <property type="match status" value="1"/>
</dbReference>
<feature type="domain" description="DUF7788" evidence="1">
    <location>
        <begin position="13"/>
        <end position="73"/>
    </location>
</feature>
<dbReference type="PANTHER" id="PTHR31373:SF20">
    <property type="entry name" value="OS09G0499400 PROTEIN"/>
    <property type="match status" value="1"/>
</dbReference>
<gene>
    <name evidence="2" type="ORF">QYE76_060754</name>
</gene>
<evidence type="ECO:0000313" key="2">
    <source>
        <dbReference type="EMBL" id="KAK1642949.1"/>
    </source>
</evidence>
<proteinExistence type="predicted"/>
<organism evidence="2 3">
    <name type="scientific">Lolium multiflorum</name>
    <name type="common">Italian ryegrass</name>
    <name type="synonym">Lolium perenne subsp. multiflorum</name>
    <dbReference type="NCBI Taxonomy" id="4521"/>
    <lineage>
        <taxon>Eukaryota</taxon>
        <taxon>Viridiplantae</taxon>
        <taxon>Streptophyta</taxon>
        <taxon>Embryophyta</taxon>
        <taxon>Tracheophyta</taxon>
        <taxon>Spermatophyta</taxon>
        <taxon>Magnoliopsida</taxon>
        <taxon>Liliopsida</taxon>
        <taxon>Poales</taxon>
        <taxon>Poaceae</taxon>
        <taxon>BOP clade</taxon>
        <taxon>Pooideae</taxon>
        <taxon>Poodae</taxon>
        <taxon>Poeae</taxon>
        <taxon>Poeae Chloroplast Group 2 (Poeae type)</taxon>
        <taxon>Loliodinae</taxon>
        <taxon>Loliinae</taxon>
        <taxon>Lolium</taxon>
    </lineage>
</organism>
<dbReference type="AlphaFoldDB" id="A0AAD8W6K3"/>